<proteinExistence type="predicted"/>
<evidence type="ECO:0000259" key="8">
    <source>
        <dbReference type="PROSITE" id="PS51372"/>
    </source>
</evidence>
<evidence type="ECO:0000313" key="10">
    <source>
        <dbReference type="Proteomes" id="UP001501510"/>
    </source>
</evidence>
<dbReference type="Pfam" id="PF05043">
    <property type="entry name" value="Mga"/>
    <property type="match status" value="1"/>
</dbReference>
<dbReference type="InterPro" id="IPR002178">
    <property type="entry name" value="PTS_EIIA_type-2_dom"/>
</dbReference>
<dbReference type="PROSITE" id="PS51099">
    <property type="entry name" value="PTS_EIIB_TYPE_2"/>
    <property type="match status" value="1"/>
</dbReference>
<dbReference type="Pfam" id="PF08279">
    <property type="entry name" value="HTH_11"/>
    <property type="match status" value="1"/>
</dbReference>
<dbReference type="InterPro" id="IPR013196">
    <property type="entry name" value="HTH_11"/>
</dbReference>
<dbReference type="InterPro" id="IPR036388">
    <property type="entry name" value="WH-like_DNA-bd_sf"/>
</dbReference>
<dbReference type="RefSeq" id="WP_343761952.1">
    <property type="nucleotide sequence ID" value="NZ_BAAACG010000010.1"/>
</dbReference>
<dbReference type="InterPro" id="IPR007737">
    <property type="entry name" value="Mga_HTH"/>
</dbReference>
<evidence type="ECO:0000256" key="2">
    <source>
        <dbReference type="ARBA" id="ARBA00022737"/>
    </source>
</evidence>
<organism evidence="9 10">
    <name type="scientific">Clostridium oceanicum</name>
    <dbReference type="NCBI Taxonomy" id="1543"/>
    <lineage>
        <taxon>Bacteria</taxon>
        <taxon>Bacillati</taxon>
        <taxon>Bacillota</taxon>
        <taxon>Clostridia</taxon>
        <taxon>Eubacteriales</taxon>
        <taxon>Clostridiaceae</taxon>
        <taxon>Clostridium</taxon>
    </lineage>
</organism>
<evidence type="ECO:0000313" key="9">
    <source>
        <dbReference type="EMBL" id="GAA0742345.1"/>
    </source>
</evidence>
<dbReference type="InterPro" id="IPR036634">
    <property type="entry name" value="PRD_sf"/>
</dbReference>
<dbReference type="InterPro" id="IPR050661">
    <property type="entry name" value="BglG_antiterminators"/>
</dbReference>
<evidence type="ECO:0000259" key="7">
    <source>
        <dbReference type="PROSITE" id="PS51099"/>
    </source>
</evidence>
<evidence type="ECO:0000256" key="1">
    <source>
        <dbReference type="ARBA" id="ARBA00022679"/>
    </source>
</evidence>
<dbReference type="SUPFAM" id="SSF55804">
    <property type="entry name" value="Phoshotransferase/anion transport protein"/>
    <property type="match status" value="1"/>
</dbReference>
<dbReference type="InterPro" id="IPR036095">
    <property type="entry name" value="PTS_EIIB-like_sf"/>
</dbReference>
<sequence length="640" mass="76170">MREKIILEKLIESNNYISLDFFSQRLGVTTRTTRKHMKNLIDSGKTNGFSMEFKRKEGYYLKIKDKKLMNEYLKKLDKFKVDEDPKQRVKKILFILLTSVEYVTVSKFSNILSVSRSTIIKEIKEVENKIHSYNLRLIKKRYYGLIIEGEEEKIREAILREYIDNYSDFWKKYFDFMSKEDYLDIENKIIKEMKNNQVITENRNLKYILFTIKISIYRMKKGKYIKDVKRTNSKKLKSYINISRNTLNFIKEKFDIEFSESEVLNLAIKINSKCSKIYKTTECNEDLKKYIEEFLYKLDLEYDSVFSKDKELVKSLWSHIQALIERLYQNVKLKNPIADEISMKYSTTFDIAIKFSKMIQNMYNLSLTKDEIAYITMHFAAHIEKRIMTMISNLKNIAVICSSGGGSSYLLKLKLQNLFYSSNIKTFSFFEIDEVNEFNPNLIISIVKLNKEDFNKPIIYVKELIDDKELLKIKDVLETEFYLKNNGYKKNHKDIEMLFEKQFFKVMDNKASDSYIDIIYKRAKEFEISNYAKGNYAKYVMEREKLFSTIYKNMIAAPHPIEMCGNKNSIGVTILKEPIEYKGKKVRVIFLICLKEHQLTTHKKISKFLIDAMEKKEFNNKMVKVKSYEDFIIEIKNILK</sequence>
<dbReference type="PROSITE" id="PS51094">
    <property type="entry name" value="PTS_EIIA_TYPE_2"/>
    <property type="match status" value="1"/>
</dbReference>
<keyword evidence="5" id="KW-0804">Transcription</keyword>
<evidence type="ECO:0000256" key="5">
    <source>
        <dbReference type="ARBA" id="ARBA00023163"/>
    </source>
</evidence>
<evidence type="ECO:0000256" key="4">
    <source>
        <dbReference type="ARBA" id="ARBA00023159"/>
    </source>
</evidence>
<keyword evidence="2" id="KW-0677">Repeat</keyword>
<protein>
    <submittedName>
        <fullName evidence="9">BglG family transcription antiterminator</fullName>
    </submittedName>
</protein>
<evidence type="ECO:0000256" key="3">
    <source>
        <dbReference type="ARBA" id="ARBA00023015"/>
    </source>
</evidence>
<dbReference type="InterPro" id="IPR016152">
    <property type="entry name" value="PTrfase/Anion_transptr"/>
</dbReference>
<dbReference type="CDD" id="cd05568">
    <property type="entry name" value="PTS_IIB_bgl_like"/>
    <property type="match status" value="1"/>
</dbReference>
<keyword evidence="4" id="KW-0010">Activator</keyword>
<keyword evidence="10" id="KW-1185">Reference proteome</keyword>
<keyword evidence="3" id="KW-0805">Transcription regulation</keyword>
<dbReference type="Pfam" id="PF00874">
    <property type="entry name" value="PRD"/>
    <property type="match status" value="2"/>
</dbReference>
<accession>A0ABP3UTM0</accession>
<dbReference type="InterPro" id="IPR013011">
    <property type="entry name" value="PTS_EIIB_2"/>
</dbReference>
<feature type="domain" description="PTS EIIB type-2" evidence="7">
    <location>
        <begin position="395"/>
        <end position="485"/>
    </location>
</feature>
<dbReference type="PROSITE" id="PS51372">
    <property type="entry name" value="PRD_2"/>
    <property type="match status" value="2"/>
</dbReference>
<dbReference type="Proteomes" id="UP001501510">
    <property type="component" value="Unassembled WGS sequence"/>
</dbReference>
<keyword evidence="1" id="KW-0808">Transferase</keyword>
<feature type="domain" description="PRD" evidence="8">
    <location>
        <begin position="177"/>
        <end position="280"/>
    </location>
</feature>
<dbReference type="SUPFAM" id="SSF52794">
    <property type="entry name" value="PTS system IIB component-like"/>
    <property type="match status" value="1"/>
</dbReference>
<feature type="domain" description="PTS EIIA type-2" evidence="6">
    <location>
        <begin position="497"/>
        <end position="640"/>
    </location>
</feature>
<dbReference type="Gene3D" id="3.40.930.10">
    <property type="entry name" value="Mannitol-specific EII, Chain A"/>
    <property type="match status" value="1"/>
</dbReference>
<gene>
    <name evidence="9" type="ORF">GCM10008906_24710</name>
</gene>
<dbReference type="Gene3D" id="3.40.50.2300">
    <property type="match status" value="1"/>
</dbReference>
<dbReference type="EMBL" id="BAAACG010000010">
    <property type="protein sequence ID" value="GAA0742345.1"/>
    <property type="molecule type" value="Genomic_DNA"/>
</dbReference>
<dbReference type="Pfam" id="PF00359">
    <property type="entry name" value="PTS_EIIA_2"/>
    <property type="match status" value="1"/>
</dbReference>
<feature type="domain" description="PRD" evidence="8">
    <location>
        <begin position="282"/>
        <end position="389"/>
    </location>
</feature>
<evidence type="ECO:0000259" key="6">
    <source>
        <dbReference type="PROSITE" id="PS51094"/>
    </source>
</evidence>
<dbReference type="PANTHER" id="PTHR30185:SF13">
    <property type="entry name" value="LICABCH OPERON REGULATOR-RELATED"/>
    <property type="match status" value="1"/>
</dbReference>
<dbReference type="SUPFAM" id="SSF63520">
    <property type="entry name" value="PTS-regulatory domain, PRD"/>
    <property type="match status" value="2"/>
</dbReference>
<dbReference type="Gene3D" id="1.10.1790.10">
    <property type="entry name" value="PRD domain"/>
    <property type="match status" value="2"/>
</dbReference>
<name>A0ABP3UTM0_9CLOT</name>
<comment type="caution">
    <text evidence="9">The sequence shown here is derived from an EMBL/GenBank/DDBJ whole genome shotgun (WGS) entry which is preliminary data.</text>
</comment>
<reference evidence="10" key="1">
    <citation type="journal article" date="2019" name="Int. J. Syst. Evol. Microbiol.">
        <title>The Global Catalogue of Microorganisms (GCM) 10K type strain sequencing project: providing services to taxonomists for standard genome sequencing and annotation.</title>
        <authorList>
            <consortium name="The Broad Institute Genomics Platform"/>
            <consortium name="The Broad Institute Genome Sequencing Center for Infectious Disease"/>
            <person name="Wu L."/>
            <person name="Ma J."/>
        </authorList>
    </citation>
    <scope>NUCLEOTIDE SEQUENCE [LARGE SCALE GENOMIC DNA]</scope>
    <source>
        <strain evidence="10">JCM 1407</strain>
    </source>
</reference>
<dbReference type="PANTHER" id="PTHR30185">
    <property type="entry name" value="CRYPTIC BETA-GLUCOSIDE BGL OPERON ANTITERMINATOR"/>
    <property type="match status" value="1"/>
</dbReference>
<dbReference type="Gene3D" id="1.10.10.10">
    <property type="entry name" value="Winged helix-like DNA-binding domain superfamily/Winged helix DNA-binding domain"/>
    <property type="match status" value="2"/>
</dbReference>
<dbReference type="InterPro" id="IPR011608">
    <property type="entry name" value="PRD"/>
</dbReference>